<dbReference type="Proteomes" id="UP000267821">
    <property type="component" value="Unassembled WGS sequence"/>
</dbReference>
<dbReference type="InParanoid" id="A0A3N4LWF4"/>
<accession>A0A3N4LWF4</accession>
<organism evidence="1 2">
    <name type="scientific">Terfezia boudieri ATCC MYA-4762</name>
    <dbReference type="NCBI Taxonomy" id="1051890"/>
    <lineage>
        <taxon>Eukaryota</taxon>
        <taxon>Fungi</taxon>
        <taxon>Dikarya</taxon>
        <taxon>Ascomycota</taxon>
        <taxon>Pezizomycotina</taxon>
        <taxon>Pezizomycetes</taxon>
        <taxon>Pezizales</taxon>
        <taxon>Pezizaceae</taxon>
        <taxon>Terfezia</taxon>
    </lineage>
</organism>
<protein>
    <submittedName>
        <fullName evidence="1">Uncharacterized protein</fullName>
    </submittedName>
</protein>
<evidence type="ECO:0000313" key="2">
    <source>
        <dbReference type="Proteomes" id="UP000267821"/>
    </source>
</evidence>
<dbReference type="EMBL" id="ML121552">
    <property type="protein sequence ID" value="RPB22365.1"/>
    <property type="molecule type" value="Genomic_DNA"/>
</dbReference>
<dbReference type="AlphaFoldDB" id="A0A3N4LWF4"/>
<keyword evidence="2" id="KW-1185">Reference proteome</keyword>
<evidence type="ECO:0000313" key="1">
    <source>
        <dbReference type="EMBL" id="RPB22365.1"/>
    </source>
</evidence>
<proteinExistence type="predicted"/>
<reference evidence="1 2" key="1">
    <citation type="journal article" date="2018" name="Nat. Ecol. Evol.">
        <title>Pezizomycetes genomes reveal the molecular basis of ectomycorrhizal truffle lifestyle.</title>
        <authorList>
            <person name="Murat C."/>
            <person name="Payen T."/>
            <person name="Noel B."/>
            <person name="Kuo A."/>
            <person name="Morin E."/>
            <person name="Chen J."/>
            <person name="Kohler A."/>
            <person name="Krizsan K."/>
            <person name="Balestrini R."/>
            <person name="Da Silva C."/>
            <person name="Montanini B."/>
            <person name="Hainaut M."/>
            <person name="Levati E."/>
            <person name="Barry K.W."/>
            <person name="Belfiori B."/>
            <person name="Cichocki N."/>
            <person name="Clum A."/>
            <person name="Dockter R.B."/>
            <person name="Fauchery L."/>
            <person name="Guy J."/>
            <person name="Iotti M."/>
            <person name="Le Tacon F."/>
            <person name="Lindquist E.A."/>
            <person name="Lipzen A."/>
            <person name="Malagnac F."/>
            <person name="Mello A."/>
            <person name="Molinier V."/>
            <person name="Miyauchi S."/>
            <person name="Poulain J."/>
            <person name="Riccioni C."/>
            <person name="Rubini A."/>
            <person name="Sitrit Y."/>
            <person name="Splivallo R."/>
            <person name="Traeger S."/>
            <person name="Wang M."/>
            <person name="Zifcakova L."/>
            <person name="Wipf D."/>
            <person name="Zambonelli A."/>
            <person name="Paolocci F."/>
            <person name="Nowrousian M."/>
            <person name="Ottonello S."/>
            <person name="Baldrian P."/>
            <person name="Spatafora J.W."/>
            <person name="Henrissat B."/>
            <person name="Nagy L.G."/>
            <person name="Aury J.M."/>
            <person name="Wincker P."/>
            <person name="Grigoriev I.V."/>
            <person name="Bonfante P."/>
            <person name="Martin F.M."/>
        </authorList>
    </citation>
    <scope>NUCLEOTIDE SEQUENCE [LARGE SCALE GENOMIC DNA]</scope>
    <source>
        <strain evidence="1 2">ATCC MYA-4762</strain>
    </source>
</reference>
<sequence>MYTADLNLWKWNQPGGVEGLDLGSSSMLNPMKTIEEIFENDPPQQKYIHIVIKVPVHITGANLYMVMQQVSTKVEIYYNPSIYQKLPFMFISAVPTERFDIGEDGLFEYYG</sequence>
<name>A0A3N4LWF4_9PEZI</name>
<gene>
    <name evidence="1" type="ORF">L211DRAFT_850674</name>
</gene>